<evidence type="ECO:0000256" key="1">
    <source>
        <dbReference type="SAM" id="Phobius"/>
    </source>
</evidence>
<feature type="transmembrane region" description="Helical" evidence="1">
    <location>
        <begin position="114"/>
        <end position="131"/>
    </location>
</feature>
<proteinExistence type="predicted"/>
<organism evidence="2 3">
    <name type="scientific">Noviherbaspirillum galbum</name>
    <dbReference type="NCBI Taxonomy" id="2709383"/>
    <lineage>
        <taxon>Bacteria</taxon>
        <taxon>Pseudomonadati</taxon>
        <taxon>Pseudomonadota</taxon>
        <taxon>Betaproteobacteria</taxon>
        <taxon>Burkholderiales</taxon>
        <taxon>Oxalobacteraceae</taxon>
        <taxon>Noviherbaspirillum</taxon>
    </lineage>
</organism>
<keyword evidence="1" id="KW-0472">Membrane</keyword>
<protein>
    <submittedName>
        <fullName evidence="2">Uncharacterized protein</fullName>
    </submittedName>
</protein>
<dbReference type="Proteomes" id="UP000482155">
    <property type="component" value="Unassembled WGS sequence"/>
</dbReference>
<gene>
    <name evidence="2" type="ORF">G3574_26995</name>
</gene>
<feature type="transmembrane region" description="Helical" evidence="1">
    <location>
        <begin position="46"/>
        <end position="66"/>
    </location>
</feature>
<accession>A0A6B3SVA1</accession>
<sequence length="185" mass="19730">MNTDLSMATASSYHPSLALGGVFLSLFGAAWLAAACFAYAGANLPMFATVAILCLLMTMWAILTFRSRRRLFSGVTDRTAGARVRRGFAVVNIVQWSCIGIVVLVLALTDHAAWIMPSVILITGFHFFPLAKLLRYRGYNVTGTGLVLVAALYILFGGAGYSVALTLLATGAILWTSAIALLCAM</sequence>
<evidence type="ECO:0000313" key="3">
    <source>
        <dbReference type="Proteomes" id="UP000482155"/>
    </source>
</evidence>
<feature type="transmembrane region" description="Helical" evidence="1">
    <location>
        <begin position="138"/>
        <end position="156"/>
    </location>
</feature>
<name>A0A6B3SVA1_9BURK</name>
<dbReference type="AlphaFoldDB" id="A0A6B3SVA1"/>
<feature type="transmembrane region" description="Helical" evidence="1">
    <location>
        <begin position="162"/>
        <end position="184"/>
    </location>
</feature>
<keyword evidence="3" id="KW-1185">Reference proteome</keyword>
<reference evidence="2 3" key="1">
    <citation type="submission" date="2020-02" db="EMBL/GenBank/DDBJ databases">
        <authorList>
            <person name="Kim M.K."/>
        </authorList>
    </citation>
    <scope>NUCLEOTIDE SEQUENCE [LARGE SCALE GENOMIC DNA]</scope>
    <source>
        <strain evidence="2 3">17J57-3</strain>
    </source>
</reference>
<keyword evidence="1" id="KW-1133">Transmembrane helix</keyword>
<comment type="caution">
    <text evidence="2">The sequence shown here is derived from an EMBL/GenBank/DDBJ whole genome shotgun (WGS) entry which is preliminary data.</text>
</comment>
<feature type="transmembrane region" description="Helical" evidence="1">
    <location>
        <begin position="87"/>
        <end position="108"/>
    </location>
</feature>
<feature type="transmembrane region" description="Helical" evidence="1">
    <location>
        <begin position="17"/>
        <end position="40"/>
    </location>
</feature>
<dbReference type="EMBL" id="JAAIVB010000085">
    <property type="protein sequence ID" value="NEX64743.1"/>
    <property type="molecule type" value="Genomic_DNA"/>
</dbReference>
<keyword evidence="1" id="KW-0812">Transmembrane</keyword>
<evidence type="ECO:0000313" key="2">
    <source>
        <dbReference type="EMBL" id="NEX64743.1"/>
    </source>
</evidence>